<dbReference type="GO" id="GO:0016740">
    <property type="term" value="F:transferase activity"/>
    <property type="evidence" value="ECO:0007669"/>
    <property type="project" value="UniProtKB-KW"/>
</dbReference>
<dbReference type="RefSeq" id="WP_290398958.1">
    <property type="nucleotide sequence ID" value="NZ_JAUHLN010000001.1"/>
</dbReference>
<dbReference type="EMBL" id="JAUHLN010000001">
    <property type="protein sequence ID" value="MDN4072878.1"/>
    <property type="molecule type" value="Genomic_DNA"/>
</dbReference>
<proteinExistence type="predicted"/>
<evidence type="ECO:0000259" key="1">
    <source>
        <dbReference type="PROSITE" id="PS51186"/>
    </source>
</evidence>
<evidence type="ECO:0000313" key="3">
    <source>
        <dbReference type="Proteomes" id="UP001168694"/>
    </source>
</evidence>
<dbReference type="InterPro" id="IPR000182">
    <property type="entry name" value="GNAT_dom"/>
</dbReference>
<dbReference type="Gene3D" id="3.40.630.30">
    <property type="match status" value="1"/>
</dbReference>
<gene>
    <name evidence="2" type="ORF">QYF49_07525</name>
</gene>
<comment type="caution">
    <text evidence="2">The sequence shown here is derived from an EMBL/GenBank/DDBJ whole genome shotgun (WGS) entry which is preliminary data.</text>
</comment>
<dbReference type="PROSITE" id="PS51186">
    <property type="entry name" value="GNAT"/>
    <property type="match status" value="1"/>
</dbReference>
<reference evidence="2" key="1">
    <citation type="submission" date="2023-06" db="EMBL/GenBank/DDBJ databases">
        <title>Draft Genome Sequences of Representative Paenibacillus Polymyxa, Bacillus cereus, Fictibacillus sp., and Brevibacillus agri Strains Isolated from Amazonian Dark Earth.</title>
        <authorList>
            <person name="Pellegrinetti T.A."/>
            <person name="Cunha I.C.M."/>
            <person name="Chaves M.G."/>
            <person name="Freitas A.S."/>
            <person name="Silva A.V.R."/>
            <person name="Tsai S.M."/>
            <person name="Mendes L.W."/>
        </authorList>
    </citation>
    <scope>NUCLEOTIDE SEQUENCE</scope>
    <source>
        <strain evidence="2">CENA-BCM004</strain>
    </source>
</reference>
<dbReference type="PANTHER" id="PTHR43792:SF9">
    <property type="entry name" value="RIBOSOMAL-PROTEIN-ALANINE ACETYLTRANSFERASE"/>
    <property type="match status" value="1"/>
</dbReference>
<keyword evidence="3" id="KW-1185">Reference proteome</keyword>
<dbReference type="PANTHER" id="PTHR43792">
    <property type="entry name" value="GNAT FAMILY, PUTATIVE (AFU_ORTHOLOGUE AFUA_3G00765)-RELATED-RELATED"/>
    <property type="match status" value="1"/>
</dbReference>
<name>A0ABT8E4N4_9BACL</name>
<dbReference type="InterPro" id="IPR016181">
    <property type="entry name" value="Acyl_CoA_acyltransferase"/>
</dbReference>
<accession>A0ABT8E4N4</accession>
<dbReference type="SUPFAM" id="SSF55729">
    <property type="entry name" value="Acyl-CoA N-acyltransferases (Nat)"/>
    <property type="match status" value="1"/>
</dbReference>
<dbReference type="EC" id="2.-.-.-" evidence="2"/>
<protein>
    <submittedName>
        <fullName evidence="2">GNAT family protein</fullName>
        <ecNumber evidence="2">2.-.-.-</ecNumber>
    </submittedName>
</protein>
<sequence>MKIEESLKQIPVFETARLILRKVNLNDLDDIFEFSSDPKVAHHMTWEVNKSKEETLNNFINVVLKNYEKGESGDLAMVLKESGKVIGTCSFLDWSNEHSNAEIGYVLNRNYWGKGLATEALQELIKFGFEKIQLNRIEGRCDIDNIGSEKVMLKVGMCFEGTLRKNEFIKGEFRDTKIFSILKEEYA</sequence>
<dbReference type="InterPro" id="IPR051531">
    <property type="entry name" value="N-acetyltransferase"/>
</dbReference>
<keyword evidence="2" id="KW-0808">Transferase</keyword>
<feature type="domain" description="N-acetyltransferase" evidence="1">
    <location>
        <begin position="18"/>
        <end position="180"/>
    </location>
</feature>
<dbReference type="CDD" id="cd04301">
    <property type="entry name" value="NAT_SF"/>
    <property type="match status" value="1"/>
</dbReference>
<evidence type="ECO:0000313" key="2">
    <source>
        <dbReference type="EMBL" id="MDN4072878.1"/>
    </source>
</evidence>
<dbReference type="Proteomes" id="UP001168694">
    <property type="component" value="Unassembled WGS sequence"/>
</dbReference>
<dbReference type="Pfam" id="PF13302">
    <property type="entry name" value="Acetyltransf_3"/>
    <property type="match status" value="1"/>
</dbReference>
<organism evidence="2 3">
    <name type="scientific">Fictibacillus terranigra</name>
    <dbReference type="NCBI Taxonomy" id="3058424"/>
    <lineage>
        <taxon>Bacteria</taxon>
        <taxon>Bacillati</taxon>
        <taxon>Bacillota</taxon>
        <taxon>Bacilli</taxon>
        <taxon>Bacillales</taxon>
        <taxon>Fictibacillaceae</taxon>
        <taxon>Fictibacillus</taxon>
    </lineage>
</organism>